<feature type="compositionally biased region" description="Basic and acidic residues" evidence="2">
    <location>
        <begin position="254"/>
        <end position="277"/>
    </location>
</feature>
<dbReference type="AlphaFoldDB" id="A0AAU9J978"/>
<sequence>MSIEKLRQDMIDIQRENENLKKIAYLKAIEELEQVKAENKRLRSELQFLSSPTHKQVILNSNQELDPTQDYRGRAYSKSSLASPIVKSKSSKLLPLLEHSDSAYKLELPPIHSKTLKNSASYSPQPQLSPLMKDKRAILQESKRIIKPKPSIKYNSTTNEELENAKLAKMRRETFKHIAAEKFSLVNRHYNNIDQYNKTPEEDVDFERYGDINGNFGSPNQKFINIIDKNDPEIAVERKIYAKKDTLNSDSLEMDFRDKKTQKSEENPEEKKTPRKDEIEVKPGKEGIDMRKYDDLMKKDEKALQEAKELIKNIELRQKQQLENLKIIEDDKKRKEEADKTQQIVVKPKNNARRKNTYKILYEQT</sequence>
<evidence type="ECO:0000313" key="4">
    <source>
        <dbReference type="Proteomes" id="UP001162131"/>
    </source>
</evidence>
<accession>A0AAU9J978</accession>
<proteinExistence type="predicted"/>
<feature type="coiled-coil region" evidence="1">
    <location>
        <begin position="3"/>
        <end position="45"/>
    </location>
</feature>
<evidence type="ECO:0000313" key="3">
    <source>
        <dbReference type="EMBL" id="CAG9322325.1"/>
    </source>
</evidence>
<name>A0AAU9J978_9CILI</name>
<feature type="region of interest" description="Disordered" evidence="2">
    <location>
        <begin position="252"/>
        <end position="277"/>
    </location>
</feature>
<dbReference type="EMBL" id="CAJZBQ010000031">
    <property type="protein sequence ID" value="CAG9322325.1"/>
    <property type="molecule type" value="Genomic_DNA"/>
</dbReference>
<comment type="caution">
    <text evidence="3">The sequence shown here is derived from an EMBL/GenBank/DDBJ whole genome shotgun (WGS) entry which is preliminary data.</text>
</comment>
<gene>
    <name evidence="3" type="ORF">BSTOLATCC_MIC31350</name>
</gene>
<evidence type="ECO:0000256" key="1">
    <source>
        <dbReference type="SAM" id="Coils"/>
    </source>
</evidence>
<feature type="coiled-coil region" evidence="1">
    <location>
        <begin position="290"/>
        <end position="338"/>
    </location>
</feature>
<keyword evidence="4" id="KW-1185">Reference proteome</keyword>
<dbReference type="Proteomes" id="UP001162131">
    <property type="component" value="Unassembled WGS sequence"/>
</dbReference>
<protein>
    <submittedName>
        <fullName evidence="3">Uncharacterized protein</fullName>
    </submittedName>
</protein>
<evidence type="ECO:0000256" key="2">
    <source>
        <dbReference type="SAM" id="MobiDB-lite"/>
    </source>
</evidence>
<reference evidence="3" key="1">
    <citation type="submission" date="2021-09" db="EMBL/GenBank/DDBJ databases">
        <authorList>
            <consortium name="AG Swart"/>
            <person name="Singh M."/>
            <person name="Singh A."/>
            <person name="Seah K."/>
            <person name="Emmerich C."/>
        </authorList>
    </citation>
    <scope>NUCLEOTIDE SEQUENCE</scope>
    <source>
        <strain evidence="3">ATCC30299</strain>
    </source>
</reference>
<keyword evidence="1" id="KW-0175">Coiled coil</keyword>
<organism evidence="3 4">
    <name type="scientific">Blepharisma stoltei</name>
    <dbReference type="NCBI Taxonomy" id="1481888"/>
    <lineage>
        <taxon>Eukaryota</taxon>
        <taxon>Sar</taxon>
        <taxon>Alveolata</taxon>
        <taxon>Ciliophora</taxon>
        <taxon>Postciliodesmatophora</taxon>
        <taxon>Heterotrichea</taxon>
        <taxon>Heterotrichida</taxon>
        <taxon>Blepharismidae</taxon>
        <taxon>Blepharisma</taxon>
    </lineage>
</organism>